<name>A0AAW8U3D2_9ENTE</name>
<dbReference type="Proteomes" id="UP001268577">
    <property type="component" value="Unassembled WGS sequence"/>
</dbReference>
<gene>
    <name evidence="2" type="ORF">P7H70_05880</name>
</gene>
<reference evidence="2" key="1">
    <citation type="submission" date="2023-03" db="EMBL/GenBank/DDBJ databases">
        <authorList>
            <person name="Shen W."/>
            <person name="Cai J."/>
        </authorList>
    </citation>
    <scope>NUCLEOTIDE SEQUENCE</scope>
    <source>
        <strain evidence="2">P96-3</strain>
    </source>
</reference>
<dbReference type="AlphaFoldDB" id="A0AAW8U3D2"/>
<dbReference type="InterPro" id="IPR007737">
    <property type="entry name" value="Mga_HTH"/>
</dbReference>
<accession>A0AAW8U3D2</accession>
<feature type="domain" description="Mga helix-turn-helix" evidence="1">
    <location>
        <begin position="86"/>
        <end position="167"/>
    </location>
</feature>
<evidence type="ECO:0000313" key="2">
    <source>
        <dbReference type="EMBL" id="MDT2833579.1"/>
    </source>
</evidence>
<comment type="caution">
    <text evidence="2">The sequence shown here is derived from an EMBL/GenBank/DDBJ whole genome shotgun (WGS) entry which is preliminary data.</text>
</comment>
<proteinExistence type="predicted"/>
<organism evidence="2 3">
    <name type="scientific">Vagococcus carniphilus</name>
    <dbReference type="NCBI Taxonomy" id="218144"/>
    <lineage>
        <taxon>Bacteria</taxon>
        <taxon>Bacillati</taxon>
        <taxon>Bacillota</taxon>
        <taxon>Bacilli</taxon>
        <taxon>Lactobacillales</taxon>
        <taxon>Enterococcaceae</taxon>
        <taxon>Vagococcus</taxon>
    </lineage>
</organism>
<dbReference type="Pfam" id="PF05043">
    <property type="entry name" value="Mga"/>
    <property type="match status" value="1"/>
</dbReference>
<dbReference type="RefSeq" id="WP_311985133.1">
    <property type="nucleotide sequence ID" value="NZ_JARQBZ010000008.1"/>
</dbReference>
<evidence type="ECO:0000259" key="1">
    <source>
        <dbReference type="Pfam" id="PF05043"/>
    </source>
</evidence>
<protein>
    <submittedName>
        <fullName evidence="2">Helix-turn-helix domain-containing protein</fullName>
    </submittedName>
</protein>
<sequence>MNLKFFVSNKEIMKIEILNEILTSNRRIFLKDLIRKFNVSKNSILRYTAELRDDLNILFEDIKLLYSEDGNYIITTKNSQDHAYLINKVQEYYIENSTLFQILKKILETDWSITKISNSLNFSLSTVYAKIAQLNEFAEPYNIELNLHQNGRFKGNEFNIRYFIYRLVLFQNKTNKDNPFNPLISESFIDITNISNVLLNDKNLTSSEEMRLKMIQGISLHRLKRNHRFLEYDQAFLDDIIYFNVPEFCLFESSPIVSDEQRELESFVFCFFLRSTIFEIESNDKKASIVKKYQQSDLKIARETEFLLEQFSKYFNIVYTDDIYKESYYLLLINFIYFKHTSINLSVFFENDTAIQNRQPSIPGSYTKKYAEIELFLKTPMIKNYFSEYSEDSLQQLSHILNYIYNVNKQPKKLKIFIQYSKNIHSVNKISQTLMDTFNQEYIEIIKNPAEADLIISDTYEGKKFETNHFYFDNTYDADQYSQLLQYVANIYFKSMFS</sequence>
<dbReference type="EMBL" id="JARQBZ010000008">
    <property type="protein sequence ID" value="MDT2833579.1"/>
    <property type="molecule type" value="Genomic_DNA"/>
</dbReference>
<evidence type="ECO:0000313" key="3">
    <source>
        <dbReference type="Proteomes" id="UP001268577"/>
    </source>
</evidence>